<reference evidence="3" key="1">
    <citation type="submission" date="2023-06" db="EMBL/GenBank/DDBJ databases">
        <authorList>
            <person name="Noh H."/>
        </authorList>
    </citation>
    <scope>NUCLEOTIDE SEQUENCE</scope>
    <source>
        <strain evidence="3">DUCC20226</strain>
    </source>
</reference>
<gene>
    <name evidence="3" type="ORF">N8I77_001066</name>
</gene>
<feature type="coiled-coil region" evidence="1">
    <location>
        <begin position="25"/>
        <end position="59"/>
    </location>
</feature>
<name>A0AAD9W7U1_PHOAM</name>
<sequence>MPTYEEQQQQQLFQDFKASIEASIMRQYQQKINDLRDELADARAEIKELRIRIFSKTSENTLIANHETPLSQGSNDSSSESDHNQSCGVAPSTDQDQESDSPTSSEEALRRYATTIAYSTYSLLCGTSDPALVQLLVDNDLQKEPPISLGPKKMIDISGTEHNIAHLREKIAEGSSLFAARMIQARGIIYPEITTNDQIRRLGPANIPGEELPVYWIVTLNNHGVVGWDEGCRLAGAYRRVFEEFGVNDIHCLVFESEVGLAHAGSECQTAYAME</sequence>
<comment type="caution">
    <text evidence="3">The sequence shown here is derived from an EMBL/GenBank/DDBJ whole genome shotgun (WGS) entry which is preliminary data.</text>
</comment>
<proteinExistence type="predicted"/>
<evidence type="ECO:0000256" key="2">
    <source>
        <dbReference type="SAM" id="MobiDB-lite"/>
    </source>
</evidence>
<evidence type="ECO:0000313" key="3">
    <source>
        <dbReference type="EMBL" id="KAK2614220.1"/>
    </source>
</evidence>
<evidence type="ECO:0000313" key="4">
    <source>
        <dbReference type="Proteomes" id="UP001265746"/>
    </source>
</evidence>
<keyword evidence="1" id="KW-0175">Coiled coil</keyword>
<dbReference type="AlphaFoldDB" id="A0AAD9W7U1"/>
<evidence type="ECO:0000256" key="1">
    <source>
        <dbReference type="SAM" id="Coils"/>
    </source>
</evidence>
<organism evidence="3 4">
    <name type="scientific">Phomopsis amygdali</name>
    <name type="common">Fusicoccum amygdali</name>
    <dbReference type="NCBI Taxonomy" id="1214568"/>
    <lineage>
        <taxon>Eukaryota</taxon>
        <taxon>Fungi</taxon>
        <taxon>Dikarya</taxon>
        <taxon>Ascomycota</taxon>
        <taxon>Pezizomycotina</taxon>
        <taxon>Sordariomycetes</taxon>
        <taxon>Sordariomycetidae</taxon>
        <taxon>Diaporthales</taxon>
        <taxon>Diaporthaceae</taxon>
        <taxon>Diaporthe</taxon>
    </lineage>
</organism>
<accession>A0AAD9W7U1</accession>
<dbReference type="EMBL" id="JAUJFL010000001">
    <property type="protein sequence ID" value="KAK2614220.1"/>
    <property type="molecule type" value="Genomic_DNA"/>
</dbReference>
<protein>
    <submittedName>
        <fullName evidence="3">Uncharacterized protein</fullName>
    </submittedName>
</protein>
<dbReference type="Proteomes" id="UP001265746">
    <property type="component" value="Unassembled WGS sequence"/>
</dbReference>
<feature type="region of interest" description="Disordered" evidence="2">
    <location>
        <begin position="64"/>
        <end position="107"/>
    </location>
</feature>
<keyword evidence="4" id="KW-1185">Reference proteome</keyword>